<dbReference type="AlphaFoldDB" id="A0A4U1BQG5"/>
<sequence>MISKATELAANIKDHFIFSRSSCLGLMGAGVLVLLTGCQSTSPQQSWQAASTLNATNGQAATAEPVASFEWPSSDAGSTLSILQQQLTPELYRSARLQIGLGPIQSPSPWESAAASQTRLRELTQALASMGYQGTVNGHYNPDLKRNWVEIRAGHEY</sequence>
<comment type="caution">
    <text evidence="1">The sequence shown here is derived from an EMBL/GenBank/DDBJ whole genome shotgun (WGS) entry which is preliminary data.</text>
</comment>
<accession>A0A4U1BQG5</accession>
<organism evidence="1 2">
    <name type="scientific">Ferrimonas aestuarii</name>
    <dbReference type="NCBI Taxonomy" id="2569539"/>
    <lineage>
        <taxon>Bacteria</taxon>
        <taxon>Pseudomonadati</taxon>
        <taxon>Pseudomonadota</taxon>
        <taxon>Gammaproteobacteria</taxon>
        <taxon>Alteromonadales</taxon>
        <taxon>Ferrimonadaceae</taxon>
        <taxon>Ferrimonas</taxon>
    </lineage>
</organism>
<name>A0A4U1BQG5_9GAMM</name>
<proteinExistence type="predicted"/>
<evidence type="ECO:0000313" key="2">
    <source>
        <dbReference type="Proteomes" id="UP000305675"/>
    </source>
</evidence>
<dbReference type="OrthoDB" id="6400657at2"/>
<dbReference type="EMBL" id="SWCJ01000002">
    <property type="protein sequence ID" value="TKB57291.1"/>
    <property type="molecule type" value="Genomic_DNA"/>
</dbReference>
<dbReference type="RefSeq" id="WP_136861937.1">
    <property type="nucleotide sequence ID" value="NZ_SWCJ01000002.1"/>
</dbReference>
<gene>
    <name evidence="1" type="ORF">FCL42_03155</name>
</gene>
<evidence type="ECO:0000313" key="1">
    <source>
        <dbReference type="EMBL" id="TKB57291.1"/>
    </source>
</evidence>
<dbReference type="Proteomes" id="UP000305675">
    <property type="component" value="Unassembled WGS sequence"/>
</dbReference>
<protein>
    <submittedName>
        <fullName evidence="1">Uncharacterized protein</fullName>
    </submittedName>
</protein>
<keyword evidence="2" id="KW-1185">Reference proteome</keyword>
<reference evidence="1 2" key="1">
    <citation type="submission" date="2019-04" db="EMBL/GenBank/DDBJ databases">
        <authorList>
            <person name="Hwang J.C."/>
        </authorList>
    </citation>
    <scope>NUCLEOTIDE SEQUENCE [LARGE SCALE GENOMIC DNA]</scope>
    <source>
        <strain evidence="1 2">IMCC35002</strain>
    </source>
</reference>